<keyword evidence="2" id="KW-1185">Reference proteome</keyword>
<organism evidence="1 2">
    <name type="scientific">Solea senegalensis</name>
    <name type="common">Senegalese sole</name>
    <dbReference type="NCBI Taxonomy" id="28829"/>
    <lineage>
        <taxon>Eukaryota</taxon>
        <taxon>Metazoa</taxon>
        <taxon>Chordata</taxon>
        <taxon>Craniata</taxon>
        <taxon>Vertebrata</taxon>
        <taxon>Euteleostomi</taxon>
        <taxon>Actinopterygii</taxon>
        <taxon>Neopterygii</taxon>
        <taxon>Teleostei</taxon>
        <taxon>Neoteleostei</taxon>
        <taxon>Acanthomorphata</taxon>
        <taxon>Carangaria</taxon>
        <taxon>Pleuronectiformes</taxon>
        <taxon>Pleuronectoidei</taxon>
        <taxon>Soleidae</taxon>
        <taxon>Solea</taxon>
    </lineage>
</organism>
<reference evidence="1 2" key="1">
    <citation type="journal article" date="2021" name="Sci. Rep.">
        <title>Chromosome anchoring in Senegalese sole (Solea senegalensis) reveals sex-associated markers and genome rearrangements in flatfish.</title>
        <authorList>
            <person name="Guerrero-Cozar I."/>
            <person name="Gomez-Garrido J."/>
            <person name="Berbel C."/>
            <person name="Martinez-Blanch J.F."/>
            <person name="Alioto T."/>
            <person name="Claros M.G."/>
            <person name="Gagnaire P.A."/>
            <person name="Manchado M."/>
        </authorList>
    </citation>
    <scope>NUCLEOTIDE SEQUENCE [LARGE SCALE GENOMIC DNA]</scope>
    <source>
        <strain evidence="1">Sse05_10M</strain>
    </source>
</reference>
<protein>
    <submittedName>
        <fullName evidence="1">Uncharacterized protein</fullName>
    </submittedName>
</protein>
<dbReference type="Proteomes" id="UP000693946">
    <property type="component" value="Unassembled WGS sequence"/>
</dbReference>
<comment type="caution">
    <text evidence="1">The sequence shown here is derived from an EMBL/GenBank/DDBJ whole genome shotgun (WGS) entry which is preliminary data.</text>
</comment>
<proteinExistence type="predicted"/>
<accession>A0AAV6PES0</accession>
<evidence type="ECO:0000313" key="2">
    <source>
        <dbReference type="Proteomes" id="UP000693946"/>
    </source>
</evidence>
<name>A0AAV6PES0_SOLSE</name>
<dbReference type="AlphaFoldDB" id="A0AAV6PES0"/>
<gene>
    <name evidence="1" type="ORF">JOB18_040012</name>
</gene>
<sequence>MSLAVAQKQTISFLESLHLSTFRVMPAFFEVFEARHSVDHRGRPLPQNLLKPQPSCVLFSSSVEKGKFTIRLLELPDSNVESLHQRALCCRCC</sequence>
<dbReference type="EMBL" id="JAGKHQ010001652">
    <property type="protein sequence ID" value="KAG7454158.1"/>
    <property type="molecule type" value="Genomic_DNA"/>
</dbReference>
<evidence type="ECO:0000313" key="1">
    <source>
        <dbReference type="EMBL" id="KAG7454158.1"/>
    </source>
</evidence>